<dbReference type="GO" id="GO:0006310">
    <property type="term" value="P:DNA recombination"/>
    <property type="evidence" value="ECO:0007669"/>
    <property type="project" value="UniProtKB-KW"/>
</dbReference>
<proteinExistence type="inferred from homology"/>
<dbReference type="SUPFAM" id="SSF56349">
    <property type="entry name" value="DNA breaking-rejoining enzymes"/>
    <property type="match status" value="1"/>
</dbReference>
<dbReference type="AlphaFoldDB" id="A0A379EEI5"/>
<dbReference type="Pfam" id="PF00589">
    <property type="entry name" value="Phage_integrase"/>
    <property type="match status" value="1"/>
</dbReference>
<dbReference type="PANTHER" id="PTHR30349">
    <property type="entry name" value="PHAGE INTEGRASE-RELATED"/>
    <property type="match status" value="1"/>
</dbReference>
<keyword evidence="3" id="KW-0233">DNA recombination</keyword>
<reference evidence="5 6" key="1">
    <citation type="submission" date="2018-06" db="EMBL/GenBank/DDBJ databases">
        <authorList>
            <consortium name="Pathogen Informatics"/>
            <person name="Doyle S."/>
        </authorList>
    </citation>
    <scope>NUCLEOTIDE SEQUENCE [LARGE SCALE GENOMIC DNA]</scope>
    <source>
        <strain evidence="5 6">NCTC13067</strain>
    </source>
</reference>
<evidence type="ECO:0000313" key="6">
    <source>
        <dbReference type="Proteomes" id="UP000255469"/>
    </source>
</evidence>
<evidence type="ECO:0000256" key="2">
    <source>
        <dbReference type="ARBA" id="ARBA00023125"/>
    </source>
</evidence>
<dbReference type="GO" id="GO:0003677">
    <property type="term" value="F:DNA binding"/>
    <property type="evidence" value="ECO:0007669"/>
    <property type="project" value="UniProtKB-KW"/>
</dbReference>
<dbReference type="InterPro" id="IPR002104">
    <property type="entry name" value="Integrase_catalytic"/>
</dbReference>
<dbReference type="GO" id="GO:0015074">
    <property type="term" value="P:DNA integration"/>
    <property type="evidence" value="ECO:0007669"/>
    <property type="project" value="InterPro"/>
</dbReference>
<sequence length="458" mass="51807">MTKVAIKNENIASFGGIYHIMDVFSKLGFEKLTESVLGKRGSSGKAFSHGSIFGSLFFSHLCGGECLEDINVLIGQFKQRPDTLLPGADTVGRGLKELAEKNIVYKSETSDKSYSFNTAEKLNTLLLRMIRRMGLIKVGSHVDLDFDHQFIPAHKFDAKYSYKQDSGYFPGWASIGAITEDLFEEPRFYLKKRGLKGTTINNYLCWLSRLMYRAVSQNIIRCNPFENAKYEKEDKNIRYLQKYDVARLMAMRMNDSEAEQARLMFIFSCFTGLAIADMETLQYKHIQTAADGQKYIRKERQKTKVEFVVPLHPIAETIISHCRKANHNDLTTGQDEQTMKEKGDGFVFHPDSSRSVMNSKLYIVGKACGISQRLSFHMARHTFGTMSLSAGIPIESIAKMMGHASISSTQIYAQVTDCKISEDMDRLIAKLSSKEKKNKELVGNEPLNILAYKKEETA</sequence>
<dbReference type="Gene3D" id="1.10.150.130">
    <property type="match status" value="1"/>
</dbReference>
<dbReference type="CDD" id="cd01185">
    <property type="entry name" value="INTN1_C_like"/>
    <property type="match status" value="1"/>
</dbReference>
<gene>
    <name evidence="5" type="primary">xerC_5</name>
    <name evidence="5" type="ORF">NCTC13067_02366</name>
</gene>
<dbReference type="Pfam" id="PF13102">
    <property type="entry name" value="Phage_int_SAM_5"/>
    <property type="match status" value="1"/>
</dbReference>
<evidence type="ECO:0000256" key="3">
    <source>
        <dbReference type="ARBA" id="ARBA00023172"/>
    </source>
</evidence>
<accession>A0A379EEI5</accession>
<evidence type="ECO:0000259" key="4">
    <source>
        <dbReference type="PROSITE" id="PS51898"/>
    </source>
</evidence>
<dbReference type="InterPro" id="IPR025269">
    <property type="entry name" value="SAM-like_dom"/>
</dbReference>
<evidence type="ECO:0000256" key="1">
    <source>
        <dbReference type="ARBA" id="ARBA00008857"/>
    </source>
</evidence>
<name>A0A379EEI5_9BACT</name>
<dbReference type="PROSITE" id="PS51898">
    <property type="entry name" value="TYR_RECOMBINASE"/>
    <property type="match status" value="1"/>
</dbReference>
<dbReference type="InterPro" id="IPR010998">
    <property type="entry name" value="Integrase_recombinase_N"/>
</dbReference>
<keyword evidence="2" id="KW-0238">DNA-binding</keyword>
<dbReference type="InterPro" id="IPR050090">
    <property type="entry name" value="Tyrosine_recombinase_XerCD"/>
</dbReference>
<dbReference type="PANTHER" id="PTHR30349:SF64">
    <property type="entry name" value="PROPHAGE INTEGRASE INTD-RELATED"/>
    <property type="match status" value="1"/>
</dbReference>
<dbReference type="RefSeq" id="WP_025067610.1">
    <property type="nucleotide sequence ID" value="NZ_UGTM01000002.1"/>
</dbReference>
<dbReference type="InterPro" id="IPR011010">
    <property type="entry name" value="DNA_brk_join_enz"/>
</dbReference>
<dbReference type="Proteomes" id="UP000255469">
    <property type="component" value="Unassembled WGS sequence"/>
</dbReference>
<dbReference type="EMBL" id="UGTM01000002">
    <property type="protein sequence ID" value="SUB94493.1"/>
    <property type="molecule type" value="Genomic_DNA"/>
</dbReference>
<dbReference type="InterPro" id="IPR013762">
    <property type="entry name" value="Integrase-like_cat_sf"/>
</dbReference>
<evidence type="ECO:0000313" key="5">
    <source>
        <dbReference type="EMBL" id="SUB94493.1"/>
    </source>
</evidence>
<dbReference type="Gene3D" id="1.10.443.10">
    <property type="entry name" value="Intergrase catalytic core"/>
    <property type="match status" value="1"/>
</dbReference>
<comment type="similarity">
    <text evidence="1">Belongs to the 'phage' integrase family.</text>
</comment>
<feature type="domain" description="Tyr recombinase" evidence="4">
    <location>
        <begin position="235"/>
        <end position="425"/>
    </location>
</feature>
<organism evidence="5 6">
    <name type="scientific">Prevotella denticola</name>
    <dbReference type="NCBI Taxonomy" id="28129"/>
    <lineage>
        <taxon>Bacteria</taxon>
        <taxon>Pseudomonadati</taxon>
        <taxon>Bacteroidota</taxon>
        <taxon>Bacteroidia</taxon>
        <taxon>Bacteroidales</taxon>
        <taxon>Prevotellaceae</taxon>
        <taxon>Prevotella</taxon>
    </lineage>
</organism>
<protein>
    <submittedName>
        <fullName evidence="5">Tyrosine recombinase XerC</fullName>
    </submittedName>
</protein>